<gene>
    <name evidence="5" type="ORF">EEDITHA_LOCUS21402</name>
</gene>
<dbReference type="PANTHER" id="PTHR10380">
    <property type="entry name" value="CUTICLE PROTEIN"/>
    <property type="match status" value="1"/>
</dbReference>
<evidence type="ECO:0000256" key="2">
    <source>
        <dbReference type="ARBA" id="ARBA00022729"/>
    </source>
</evidence>
<evidence type="ECO:0000256" key="3">
    <source>
        <dbReference type="PROSITE-ProRule" id="PRU00497"/>
    </source>
</evidence>
<evidence type="ECO:0000313" key="6">
    <source>
        <dbReference type="Proteomes" id="UP001153954"/>
    </source>
</evidence>
<dbReference type="PANTHER" id="PTHR10380:SF233">
    <property type="entry name" value="CUTICULAR PROTEIN 47EB-RELATED"/>
    <property type="match status" value="1"/>
</dbReference>
<keyword evidence="6" id="KW-1185">Reference proteome</keyword>
<evidence type="ECO:0008006" key="7">
    <source>
        <dbReference type="Google" id="ProtNLM"/>
    </source>
</evidence>
<name>A0AAU9V6F7_EUPED</name>
<dbReference type="EMBL" id="CAKOGL010000030">
    <property type="protein sequence ID" value="CAH2107357.1"/>
    <property type="molecule type" value="Genomic_DNA"/>
</dbReference>
<organism evidence="5 6">
    <name type="scientific">Euphydryas editha</name>
    <name type="common">Edith's checkerspot</name>
    <dbReference type="NCBI Taxonomy" id="104508"/>
    <lineage>
        <taxon>Eukaryota</taxon>
        <taxon>Metazoa</taxon>
        <taxon>Ecdysozoa</taxon>
        <taxon>Arthropoda</taxon>
        <taxon>Hexapoda</taxon>
        <taxon>Insecta</taxon>
        <taxon>Pterygota</taxon>
        <taxon>Neoptera</taxon>
        <taxon>Endopterygota</taxon>
        <taxon>Lepidoptera</taxon>
        <taxon>Glossata</taxon>
        <taxon>Ditrysia</taxon>
        <taxon>Papilionoidea</taxon>
        <taxon>Nymphalidae</taxon>
        <taxon>Nymphalinae</taxon>
        <taxon>Euphydryas</taxon>
    </lineage>
</organism>
<dbReference type="AlphaFoldDB" id="A0AAU9V6F7"/>
<dbReference type="InterPro" id="IPR031311">
    <property type="entry name" value="CHIT_BIND_RR_consensus"/>
</dbReference>
<feature type="chain" id="PRO_5043617141" description="Larval cuticle protein 1" evidence="4">
    <location>
        <begin position="17"/>
        <end position="111"/>
    </location>
</feature>
<proteinExistence type="predicted"/>
<dbReference type="PROSITE" id="PS51155">
    <property type="entry name" value="CHIT_BIND_RR_2"/>
    <property type="match status" value="1"/>
</dbReference>
<dbReference type="InterPro" id="IPR050468">
    <property type="entry name" value="Cuticle_Struct_Prot"/>
</dbReference>
<dbReference type="Pfam" id="PF00379">
    <property type="entry name" value="Chitin_bind_4"/>
    <property type="match status" value="1"/>
</dbReference>
<evidence type="ECO:0000256" key="1">
    <source>
        <dbReference type="ARBA" id="ARBA00022460"/>
    </source>
</evidence>
<evidence type="ECO:0000313" key="5">
    <source>
        <dbReference type="EMBL" id="CAH2107357.1"/>
    </source>
</evidence>
<dbReference type="GO" id="GO:0062129">
    <property type="term" value="C:chitin-based extracellular matrix"/>
    <property type="evidence" value="ECO:0007669"/>
    <property type="project" value="TreeGrafter"/>
</dbReference>
<reference evidence="5" key="1">
    <citation type="submission" date="2022-03" db="EMBL/GenBank/DDBJ databases">
        <authorList>
            <person name="Tunstrom K."/>
        </authorList>
    </citation>
    <scope>NUCLEOTIDE SEQUENCE</scope>
</reference>
<comment type="caution">
    <text evidence="5">The sequence shown here is derived from an EMBL/GenBank/DDBJ whole genome shotgun (WGS) entry which is preliminary data.</text>
</comment>
<evidence type="ECO:0000256" key="4">
    <source>
        <dbReference type="SAM" id="SignalP"/>
    </source>
</evidence>
<dbReference type="InterPro" id="IPR000618">
    <property type="entry name" value="Insect_cuticle"/>
</dbReference>
<accession>A0AAU9V6F7</accession>
<dbReference type="Proteomes" id="UP001153954">
    <property type="component" value="Unassembled WGS sequence"/>
</dbReference>
<sequence>MNSIIFALAFVAAVVAQPETDSHRVINILYSKYDRNPQGGYEFSFETENGIQRVENGEIKEVLDEENIPHPVVVVRGSYSYPKEDGTPETVTYYADETGYHAKGNSTPKPV</sequence>
<keyword evidence="2 4" id="KW-0732">Signal</keyword>
<dbReference type="GO" id="GO:0008010">
    <property type="term" value="F:structural constituent of chitin-based larval cuticle"/>
    <property type="evidence" value="ECO:0007669"/>
    <property type="project" value="TreeGrafter"/>
</dbReference>
<feature type="signal peptide" evidence="4">
    <location>
        <begin position="1"/>
        <end position="16"/>
    </location>
</feature>
<dbReference type="PROSITE" id="PS00233">
    <property type="entry name" value="CHIT_BIND_RR_1"/>
    <property type="match status" value="1"/>
</dbReference>
<keyword evidence="1 3" id="KW-0193">Cuticle</keyword>
<protein>
    <recommendedName>
        <fullName evidence="7">Larval cuticle protein 1</fullName>
    </recommendedName>
</protein>
<dbReference type="PRINTS" id="PR00947">
    <property type="entry name" value="CUTICLE"/>
</dbReference>